<comment type="caution">
    <text evidence="3">The sequence shown here is derived from an EMBL/GenBank/DDBJ whole genome shotgun (WGS) entry which is preliminary data.</text>
</comment>
<keyword evidence="1" id="KW-1133">Transmembrane helix</keyword>
<dbReference type="AlphaFoldDB" id="A0A2X0K072"/>
<protein>
    <recommendedName>
        <fullName evidence="5">Gram-positive cocci surface proteins LPxTG domain-containing protein</fullName>
    </recommendedName>
</protein>
<dbReference type="OrthoDB" id="4333582at2"/>
<sequence length="272" mass="27629">MKLRRSWVTAVAAVAFSPIALVAAPTASAALSVTPPQALTPPGSPWQTTIPLPAALVDAGGVVSDQDDHTDLRLDLSGLAPGITAGSGWRRFTLTGTLPATGPNSDLSRSPHEIQWTLALADDRGGRDVLARYAHVQYLDGSTWTALPAWAGSRTEPAVTRFDVAGNQQEVTVRIPVRVSVDAGAPTGPAYAVAVGSYVDVVQGSFAHTSFGSQQVSVAAGAATRPSASPASGHASARTAAFSPLPLIAGIAGAAAVVGGGVAFALRRRGRA</sequence>
<dbReference type="EMBL" id="QKYN01000202">
    <property type="protein sequence ID" value="RAG80720.1"/>
    <property type="molecule type" value="Genomic_DNA"/>
</dbReference>
<keyword evidence="1" id="KW-0472">Membrane</keyword>
<proteinExistence type="predicted"/>
<feature type="chain" id="PRO_5039208000" description="Gram-positive cocci surface proteins LPxTG domain-containing protein" evidence="2">
    <location>
        <begin position="24"/>
        <end position="272"/>
    </location>
</feature>
<keyword evidence="4" id="KW-1185">Reference proteome</keyword>
<dbReference type="Proteomes" id="UP000248889">
    <property type="component" value="Unassembled WGS sequence"/>
</dbReference>
<organism evidence="3 4">
    <name type="scientific">Streptacidiphilus pinicola</name>
    <dbReference type="NCBI Taxonomy" id="2219663"/>
    <lineage>
        <taxon>Bacteria</taxon>
        <taxon>Bacillati</taxon>
        <taxon>Actinomycetota</taxon>
        <taxon>Actinomycetes</taxon>
        <taxon>Kitasatosporales</taxon>
        <taxon>Streptomycetaceae</taxon>
        <taxon>Streptacidiphilus</taxon>
    </lineage>
</organism>
<feature type="signal peptide" evidence="2">
    <location>
        <begin position="1"/>
        <end position="23"/>
    </location>
</feature>
<gene>
    <name evidence="3" type="ORF">DN069_36570</name>
</gene>
<evidence type="ECO:0008006" key="5">
    <source>
        <dbReference type="Google" id="ProtNLM"/>
    </source>
</evidence>
<evidence type="ECO:0000256" key="1">
    <source>
        <dbReference type="SAM" id="Phobius"/>
    </source>
</evidence>
<name>A0A2X0K072_9ACTN</name>
<accession>A0A2X0K072</accession>
<evidence type="ECO:0000313" key="3">
    <source>
        <dbReference type="EMBL" id="RAG80720.1"/>
    </source>
</evidence>
<reference evidence="3 4" key="1">
    <citation type="submission" date="2018-06" db="EMBL/GenBank/DDBJ databases">
        <title>Streptacidiphilus pinicola sp. nov., isolated from pine grove soil.</title>
        <authorList>
            <person name="Roh S.G."/>
            <person name="Park S."/>
            <person name="Kim M.-K."/>
            <person name="Yun B.-R."/>
            <person name="Park J."/>
            <person name="Kim M.J."/>
            <person name="Kim Y.S."/>
            <person name="Kim S.B."/>
        </authorList>
    </citation>
    <scope>NUCLEOTIDE SEQUENCE [LARGE SCALE GENOMIC DNA]</scope>
    <source>
        <strain evidence="3 4">MMS16-CNU450</strain>
    </source>
</reference>
<evidence type="ECO:0000313" key="4">
    <source>
        <dbReference type="Proteomes" id="UP000248889"/>
    </source>
</evidence>
<dbReference type="RefSeq" id="WP_111507565.1">
    <property type="nucleotide sequence ID" value="NZ_QKYN01000202.1"/>
</dbReference>
<evidence type="ECO:0000256" key="2">
    <source>
        <dbReference type="SAM" id="SignalP"/>
    </source>
</evidence>
<feature type="transmembrane region" description="Helical" evidence="1">
    <location>
        <begin position="245"/>
        <end position="266"/>
    </location>
</feature>
<keyword evidence="1" id="KW-0812">Transmembrane</keyword>
<keyword evidence="2" id="KW-0732">Signal</keyword>